<dbReference type="InterPro" id="IPR006011">
    <property type="entry name" value="Syntaxin_N"/>
</dbReference>
<organism evidence="8">
    <name type="scientific">Notodromas monacha</name>
    <dbReference type="NCBI Taxonomy" id="399045"/>
    <lineage>
        <taxon>Eukaryota</taxon>
        <taxon>Metazoa</taxon>
        <taxon>Ecdysozoa</taxon>
        <taxon>Arthropoda</taxon>
        <taxon>Crustacea</taxon>
        <taxon>Oligostraca</taxon>
        <taxon>Ostracoda</taxon>
        <taxon>Podocopa</taxon>
        <taxon>Podocopida</taxon>
        <taxon>Cypridocopina</taxon>
        <taxon>Cypridoidea</taxon>
        <taxon>Cyprididae</taxon>
        <taxon>Notodromas</taxon>
    </lineage>
</organism>
<dbReference type="GO" id="GO:0031201">
    <property type="term" value="C:SNARE complex"/>
    <property type="evidence" value="ECO:0007669"/>
    <property type="project" value="TreeGrafter"/>
</dbReference>
<evidence type="ECO:0000256" key="4">
    <source>
        <dbReference type="ARBA" id="ARBA00022775"/>
    </source>
</evidence>
<sequence>MLIRDRLGSLRARCGNQEDINGRRSSLPRDRALWNFLRQVDCVRAAVRDLELALLVLQRLNNKALATPLDATQIQEQRNKAVAEVKLRALNAKGQLAQLTSCESGPNRLRRFLIAAEGRRLKLAIRACHEEDEAFVNRCKARLRHQYLHVGRERTDEELEEIISAGLNSACAYTEKGETFECLSLDEKDETENLEHFVRLEQQLTELNDIFLDMAATVELQGNMVKDIETHVHAAEDATNSGVRRMQRAEHDLLSRRCKKANASVSCALWKRSFLGPFPETLPSFTHSSVVVVAP</sequence>
<comment type="subcellular location">
    <subcellularLocation>
        <location evidence="1">Membrane</location>
        <topology evidence="1">Single-pass type IV membrane protein</topology>
    </subcellularLocation>
</comment>
<keyword evidence="6" id="KW-0472">Membrane</keyword>
<dbReference type="GO" id="GO:0012505">
    <property type="term" value="C:endomembrane system"/>
    <property type="evidence" value="ECO:0007669"/>
    <property type="project" value="TreeGrafter"/>
</dbReference>
<dbReference type="GO" id="GO:0005484">
    <property type="term" value="F:SNAP receptor activity"/>
    <property type="evidence" value="ECO:0007669"/>
    <property type="project" value="TreeGrafter"/>
</dbReference>
<dbReference type="OrthoDB" id="10255013at2759"/>
<feature type="domain" description="T-SNARE coiled-coil homology" evidence="7">
    <location>
        <begin position="187"/>
        <end position="249"/>
    </location>
</feature>
<comment type="similarity">
    <text evidence="2">Belongs to the syntaxin family.</text>
</comment>
<dbReference type="EMBL" id="CAJPEX010000872">
    <property type="protein sequence ID" value="CAG0917482.1"/>
    <property type="molecule type" value="Genomic_DNA"/>
</dbReference>
<dbReference type="PANTHER" id="PTHR19957:SF307">
    <property type="entry name" value="PROTEIN SSO1-RELATED"/>
    <property type="match status" value="1"/>
</dbReference>
<dbReference type="InterPro" id="IPR010989">
    <property type="entry name" value="SNARE"/>
</dbReference>
<dbReference type="SUPFAM" id="SSF47661">
    <property type="entry name" value="t-snare proteins"/>
    <property type="match status" value="1"/>
</dbReference>
<dbReference type="Gene3D" id="1.20.58.70">
    <property type="match status" value="1"/>
</dbReference>
<dbReference type="GO" id="GO:0006836">
    <property type="term" value="P:neurotransmitter transport"/>
    <property type="evidence" value="ECO:0007669"/>
    <property type="project" value="UniProtKB-KW"/>
</dbReference>
<evidence type="ECO:0000256" key="2">
    <source>
        <dbReference type="ARBA" id="ARBA00009063"/>
    </source>
</evidence>
<evidence type="ECO:0000313" key="8">
    <source>
        <dbReference type="EMBL" id="CAD7277330.1"/>
    </source>
</evidence>
<dbReference type="Pfam" id="PF00804">
    <property type="entry name" value="Syntaxin"/>
    <property type="match status" value="1"/>
</dbReference>
<evidence type="ECO:0000259" key="7">
    <source>
        <dbReference type="PROSITE" id="PS50192"/>
    </source>
</evidence>
<keyword evidence="4" id="KW-0532">Neurotransmitter transport</keyword>
<dbReference type="GO" id="GO:0006886">
    <property type="term" value="P:intracellular protein transport"/>
    <property type="evidence" value="ECO:0007669"/>
    <property type="project" value="TreeGrafter"/>
</dbReference>
<keyword evidence="9" id="KW-1185">Reference proteome</keyword>
<evidence type="ECO:0000256" key="1">
    <source>
        <dbReference type="ARBA" id="ARBA00004211"/>
    </source>
</evidence>
<dbReference type="Proteomes" id="UP000678499">
    <property type="component" value="Unassembled WGS sequence"/>
</dbReference>
<reference evidence="8" key="1">
    <citation type="submission" date="2020-11" db="EMBL/GenBank/DDBJ databases">
        <authorList>
            <person name="Tran Van P."/>
        </authorList>
    </citation>
    <scope>NUCLEOTIDE SEQUENCE</scope>
</reference>
<keyword evidence="3" id="KW-0812">Transmembrane</keyword>
<dbReference type="InterPro" id="IPR045242">
    <property type="entry name" value="Syntaxin"/>
</dbReference>
<evidence type="ECO:0000256" key="5">
    <source>
        <dbReference type="ARBA" id="ARBA00022989"/>
    </source>
</evidence>
<keyword evidence="5" id="KW-1133">Transmembrane helix</keyword>
<name>A0A7R9GE36_9CRUS</name>
<evidence type="ECO:0000256" key="3">
    <source>
        <dbReference type="ARBA" id="ARBA00022692"/>
    </source>
</evidence>
<dbReference type="EMBL" id="OA882909">
    <property type="protein sequence ID" value="CAD7277330.1"/>
    <property type="molecule type" value="Genomic_DNA"/>
</dbReference>
<evidence type="ECO:0000256" key="6">
    <source>
        <dbReference type="ARBA" id="ARBA00023136"/>
    </source>
</evidence>
<dbReference type="GO" id="GO:0000149">
    <property type="term" value="F:SNARE binding"/>
    <property type="evidence" value="ECO:0007669"/>
    <property type="project" value="TreeGrafter"/>
</dbReference>
<keyword evidence="4" id="KW-0813">Transport</keyword>
<accession>A0A7R9GE36</accession>
<protein>
    <recommendedName>
        <fullName evidence="7">t-SNARE coiled-coil homology domain-containing protein</fullName>
    </recommendedName>
</protein>
<dbReference type="PROSITE" id="PS50192">
    <property type="entry name" value="T_SNARE"/>
    <property type="match status" value="1"/>
</dbReference>
<dbReference type="SMART" id="SM00397">
    <property type="entry name" value="t_SNARE"/>
    <property type="match status" value="1"/>
</dbReference>
<dbReference type="AlphaFoldDB" id="A0A7R9GE36"/>
<dbReference type="Gene3D" id="1.20.5.110">
    <property type="match status" value="1"/>
</dbReference>
<dbReference type="InterPro" id="IPR000727">
    <property type="entry name" value="T_SNARE_dom"/>
</dbReference>
<gene>
    <name evidence="8" type="ORF">NMOB1V02_LOCUS5065</name>
</gene>
<dbReference type="GO" id="GO:0048278">
    <property type="term" value="P:vesicle docking"/>
    <property type="evidence" value="ECO:0007669"/>
    <property type="project" value="TreeGrafter"/>
</dbReference>
<proteinExistence type="inferred from homology"/>
<dbReference type="PANTHER" id="PTHR19957">
    <property type="entry name" value="SYNTAXIN"/>
    <property type="match status" value="1"/>
</dbReference>
<dbReference type="GO" id="GO:0005886">
    <property type="term" value="C:plasma membrane"/>
    <property type="evidence" value="ECO:0007669"/>
    <property type="project" value="TreeGrafter"/>
</dbReference>
<dbReference type="GO" id="GO:0006887">
    <property type="term" value="P:exocytosis"/>
    <property type="evidence" value="ECO:0007669"/>
    <property type="project" value="TreeGrafter"/>
</dbReference>
<evidence type="ECO:0000313" key="9">
    <source>
        <dbReference type="Proteomes" id="UP000678499"/>
    </source>
</evidence>
<dbReference type="GO" id="GO:0006906">
    <property type="term" value="P:vesicle fusion"/>
    <property type="evidence" value="ECO:0007669"/>
    <property type="project" value="TreeGrafter"/>
</dbReference>